<proteinExistence type="predicted"/>
<evidence type="ECO:0000259" key="3">
    <source>
        <dbReference type="PROSITE" id="PS50930"/>
    </source>
</evidence>
<dbReference type="Proteomes" id="UP001445732">
    <property type="component" value="Unassembled WGS sequence"/>
</dbReference>
<feature type="region of interest" description="Disordered" evidence="1">
    <location>
        <begin position="141"/>
        <end position="160"/>
    </location>
</feature>
<protein>
    <submittedName>
        <fullName evidence="4">LytTR family DNA-binding domain-containing protein</fullName>
    </submittedName>
</protein>
<keyword evidence="4" id="KW-0238">DNA-binding</keyword>
<dbReference type="Gene3D" id="2.40.50.1020">
    <property type="entry name" value="LytTr DNA-binding domain"/>
    <property type="match status" value="1"/>
</dbReference>
<dbReference type="Pfam" id="PF04397">
    <property type="entry name" value="LytTR"/>
    <property type="match status" value="1"/>
</dbReference>
<keyword evidence="2" id="KW-0472">Membrane</keyword>
<feature type="domain" description="HTH LytTR-type" evidence="3">
    <location>
        <begin position="196"/>
        <end position="284"/>
    </location>
</feature>
<dbReference type="GO" id="GO:0003677">
    <property type="term" value="F:DNA binding"/>
    <property type="evidence" value="ECO:0007669"/>
    <property type="project" value="UniProtKB-KW"/>
</dbReference>
<organism evidence="4 5">
    <name type="scientific">Brevundimonas aurifodinae</name>
    <dbReference type="NCBI Taxonomy" id="1508312"/>
    <lineage>
        <taxon>Bacteria</taxon>
        <taxon>Pseudomonadati</taxon>
        <taxon>Pseudomonadota</taxon>
        <taxon>Alphaproteobacteria</taxon>
        <taxon>Caulobacterales</taxon>
        <taxon>Caulobacteraceae</taxon>
        <taxon>Brevundimonas</taxon>
    </lineage>
</organism>
<evidence type="ECO:0000256" key="1">
    <source>
        <dbReference type="SAM" id="MobiDB-lite"/>
    </source>
</evidence>
<keyword evidence="2" id="KW-1133">Transmembrane helix</keyword>
<dbReference type="EMBL" id="JBEGDD010000003">
    <property type="protein sequence ID" value="MEQ7154522.1"/>
    <property type="molecule type" value="Genomic_DNA"/>
</dbReference>
<evidence type="ECO:0000313" key="4">
    <source>
        <dbReference type="EMBL" id="MEQ7154522.1"/>
    </source>
</evidence>
<sequence>MSPVSAWTLSKVGQLFGLAGLAGGVLAVLGPFGTFSRMNPPDRVLFWCLVLLSAALVHIPALWLCQQAGRRLGLPAVVWVIGAAGLAALPSTLLLVGVIALLYGTADPQGFANKLGYVFAISLPMQWLSYGVVRSTNGLKTPARTGRKTPDAHSADGPVGLGTSDSYRAIDENEAPTPPTARAPLWDRIPHHLGTDLMCLEMNDHYVRVHTDRGNVLIHGRMSDAEALVAGIEGLRVHRSWWVARAAARRLRKQGRRLSIELSNGTIVPVSRASVAAFRRSGWTL</sequence>
<evidence type="ECO:0000313" key="5">
    <source>
        <dbReference type="Proteomes" id="UP001445732"/>
    </source>
</evidence>
<feature type="transmembrane region" description="Helical" evidence="2">
    <location>
        <begin position="77"/>
        <end position="103"/>
    </location>
</feature>
<name>A0ABV1NKZ7_9CAUL</name>
<keyword evidence="2" id="KW-0812">Transmembrane</keyword>
<feature type="transmembrane region" description="Helical" evidence="2">
    <location>
        <begin position="44"/>
        <end position="65"/>
    </location>
</feature>
<accession>A0ABV1NKZ7</accession>
<dbReference type="PROSITE" id="PS50930">
    <property type="entry name" value="HTH_LYTTR"/>
    <property type="match status" value="1"/>
</dbReference>
<feature type="transmembrane region" description="Helical" evidence="2">
    <location>
        <begin position="115"/>
        <end position="133"/>
    </location>
</feature>
<dbReference type="InterPro" id="IPR007492">
    <property type="entry name" value="LytTR_DNA-bd_dom"/>
</dbReference>
<comment type="caution">
    <text evidence="4">The sequence shown here is derived from an EMBL/GenBank/DDBJ whole genome shotgun (WGS) entry which is preliminary data.</text>
</comment>
<keyword evidence="5" id="KW-1185">Reference proteome</keyword>
<feature type="transmembrane region" description="Helical" evidence="2">
    <location>
        <begin position="12"/>
        <end position="32"/>
    </location>
</feature>
<gene>
    <name evidence="4" type="ORF">ABN401_04780</name>
</gene>
<reference evidence="4 5" key="1">
    <citation type="submission" date="2024-06" db="EMBL/GenBank/DDBJ databases">
        <title>Brevundimonas sp. C11.</title>
        <authorList>
            <person name="Maltman C."/>
        </authorList>
    </citation>
    <scope>NUCLEOTIDE SEQUENCE [LARGE SCALE GENOMIC DNA]</scope>
    <source>
        <strain evidence="4 5">C11</strain>
    </source>
</reference>
<evidence type="ECO:0000256" key="2">
    <source>
        <dbReference type="SAM" id="Phobius"/>
    </source>
</evidence>
<dbReference type="SMART" id="SM00850">
    <property type="entry name" value="LytTR"/>
    <property type="match status" value="1"/>
</dbReference>
<dbReference type="RefSeq" id="WP_349683689.1">
    <property type="nucleotide sequence ID" value="NZ_JBEGDD010000003.1"/>
</dbReference>